<feature type="non-terminal residue" evidence="10">
    <location>
        <position position="90"/>
    </location>
</feature>
<dbReference type="RefSeq" id="WP_137058896.1">
    <property type="nucleotide sequence ID" value="NZ_SZOD01000755.1"/>
</dbReference>
<evidence type="ECO:0000256" key="7">
    <source>
        <dbReference type="ARBA" id="ARBA00023004"/>
    </source>
</evidence>
<dbReference type="GO" id="GO:0004748">
    <property type="term" value="F:ribonucleoside-diphosphate reductase activity, thioredoxin disulfide as acceptor"/>
    <property type="evidence" value="ECO:0007669"/>
    <property type="project" value="TreeGrafter"/>
</dbReference>
<evidence type="ECO:0000256" key="5">
    <source>
        <dbReference type="ARBA" id="ARBA00022723"/>
    </source>
</evidence>
<dbReference type="Pfam" id="PF13353">
    <property type="entry name" value="Fer4_12"/>
    <property type="match status" value="1"/>
</dbReference>
<keyword evidence="7" id="KW-0408">Iron</keyword>
<feature type="domain" description="Radical SAM core" evidence="9">
    <location>
        <begin position="12"/>
        <end position="90"/>
    </location>
</feature>
<evidence type="ECO:0000313" key="10">
    <source>
        <dbReference type="EMBL" id="TKI81238.1"/>
    </source>
</evidence>
<dbReference type="Proteomes" id="UP000305524">
    <property type="component" value="Unassembled WGS sequence"/>
</dbReference>
<evidence type="ECO:0000256" key="6">
    <source>
        <dbReference type="ARBA" id="ARBA00023002"/>
    </source>
</evidence>
<keyword evidence="6" id="KW-0560">Oxidoreductase</keyword>
<evidence type="ECO:0000256" key="4">
    <source>
        <dbReference type="ARBA" id="ARBA00022691"/>
    </source>
</evidence>
<evidence type="ECO:0000256" key="1">
    <source>
        <dbReference type="ARBA" id="ARBA00001966"/>
    </source>
</evidence>
<protein>
    <submittedName>
        <fullName evidence="10">4Fe-4S cluster-binding domain-containing protein</fullName>
    </submittedName>
</protein>
<dbReference type="InterPro" id="IPR013785">
    <property type="entry name" value="Aldolase_TIM"/>
</dbReference>
<accession>A0A4U3A1N4</accession>
<proteinExistence type="inferred from homology"/>
<dbReference type="PROSITE" id="PS01087">
    <property type="entry name" value="RADICAL_ACTIVATING"/>
    <property type="match status" value="1"/>
</dbReference>
<comment type="caution">
    <text evidence="10">The sequence shown here is derived from an EMBL/GenBank/DDBJ whole genome shotgun (WGS) entry which is preliminary data.</text>
</comment>
<dbReference type="PANTHER" id="PTHR30352:SF2">
    <property type="entry name" value="ANAEROBIC RIBONUCLEOSIDE-TRIPHOSPHATE REDUCTASE-ACTIVATING PROTEIN"/>
    <property type="match status" value="1"/>
</dbReference>
<dbReference type="Gene3D" id="3.20.20.70">
    <property type="entry name" value="Aldolase class I"/>
    <property type="match status" value="1"/>
</dbReference>
<dbReference type="InterPro" id="IPR058240">
    <property type="entry name" value="rSAM_sf"/>
</dbReference>
<dbReference type="PANTHER" id="PTHR30352">
    <property type="entry name" value="PYRUVATE FORMATE-LYASE-ACTIVATING ENZYME"/>
    <property type="match status" value="1"/>
</dbReference>
<name>A0A4U3A1N4_BACMY</name>
<dbReference type="PROSITE" id="PS51918">
    <property type="entry name" value="RADICAL_SAM"/>
    <property type="match status" value="1"/>
</dbReference>
<reference evidence="10 11" key="1">
    <citation type="journal article" date="2019" name="Environ. Microbiol.">
        <title>An active ?-lactamase is a part of an orchestrated cell wall stress resistance network of Bacillus subtilis and related rhizosphere species.</title>
        <authorList>
            <person name="Bucher T."/>
            <person name="Keren-Paz A."/>
            <person name="Hausser J."/>
            <person name="Olender T."/>
            <person name="Cytryn E."/>
            <person name="Kolodkin-Gal I."/>
        </authorList>
    </citation>
    <scope>NUCLEOTIDE SEQUENCE [LARGE SCALE GENOMIC DNA]</scope>
    <source>
        <strain evidence="10 11">I186</strain>
    </source>
</reference>
<dbReference type="InterPro" id="IPR007197">
    <property type="entry name" value="rSAM"/>
</dbReference>
<keyword evidence="3" id="KW-0004">4Fe-4S</keyword>
<comment type="similarity">
    <text evidence="2">Belongs to the organic radical-activating enzymes family.</text>
</comment>
<evidence type="ECO:0000259" key="9">
    <source>
        <dbReference type="PROSITE" id="PS51918"/>
    </source>
</evidence>
<dbReference type="CDD" id="cd01335">
    <property type="entry name" value="Radical_SAM"/>
    <property type="match status" value="1"/>
</dbReference>
<evidence type="ECO:0000313" key="11">
    <source>
        <dbReference type="Proteomes" id="UP000305524"/>
    </source>
</evidence>
<evidence type="ECO:0000256" key="8">
    <source>
        <dbReference type="ARBA" id="ARBA00023014"/>
    </source>
</evidence>
<dbReference type="GO" id="GO:0051539">
    <property type="term" value="F:4 iron, 4 sulfur cluster binding"/>
    <property type="evidence" value="ECO:0007669"/>
    <property type="project" value="UniProtKB-KW"/>
</dbReference>
<dbReference type="SUPFAM" id="SSF102114">
    <property type="entry name" value="Radical SAM enzymes"/>
    <property type="match status" value="1"/>
</dbReference>
<keyword evidence="5" id="KW-0479">Metal-binding</keyword>
<organism evidence="10 11">
    <name type="scientific">Bacillus mycoides</name>
    <dbReference type="NCBI Taxonomy" id="1405"/>
    <lineage>
        <taxon>Bacteria</taxon>
        <taxon>Bacillati</taxon>
        <taxon>Bacillota</taxon>
        <taxon>Bacilli</taxon>
        <taxon>Bacillales</taxon>
        <taxon>Bacillaceae</taxon>
        <taxon>Bacillus</taxon>
        <taxon>Bacillus cereus group</taxon>
    </lineage>
</organism>
<gene>
    <name evidence="10" type="ORF">FC701_25700</name>
</gene>
<keyword evidence="4" id="KW-0949">S-adenosyl-L-methionine</keyword>
<keyword evidence="8" id="KW-0411">Iron-sulfur</keyword>
<dbReference type="EMBL" id="SZOD01000755">
    <property type="protein sequence ID" value="TKI81238.1"/>
    <property type="molecule type" value="Genomic_DNA"/>
</dbReference>
<dbReference type="InterPro" id="IPR034457">
    <property type="entry name" value="Organic_radical-activating"/>
</dbReference>
<dbReference type="SFLD" id="SFLDS00029">
    <property type="entry name" value="Radical_SAM"/>
    <property type="match status" value="1"/>
</dbReference>
<evidence type="ECO:0000256" key="3">
    <source>
        <dbReference type="ARBA" id="ARBA00022485"/>
    </source>
</evidence>
<dbReference type="AlphaFoldDB" id="A0A4U3A1N4"/>
<comment type="cofactor">
    <cofactor evidence="1">
        <name>[4Fe-4S] cluster</name>
        <dbReference type="ChEBI" id="CHEBI:49883"/>
    </cofactor>
</comment>
<dbReference type="InterPro" id="IPR001989">
    <property type="entry name" value="Radical_activat_CS"/>
</dbReference>
<evidence type="ECO:0000256" key="2">
    <source>
        <dbReference type="ARBA" id="ARBA00009777"/>
    </source>
</evidence>
<dbReference type="GO" id="GO:0046872">
    <property type="term" value="F:metal ion binding"/>
    <property type="evidence" value="ECO:0007669"/>
    <property type="project" value="UniProtKB-KW"/>
</dbReference>
<sequence length="90" mass="9917">MKVMNIIHDSVVDGEGLRTVVFFAGCPHRCFGCHNPKSWNVCNGTEMTVEEIVKEIESNSLTDVTFSGGDPFFQAAEVKKVAKAVKDLKK</sequence>